<feature type="signal peptide" evidence="1">
    <location>
        <begin position="1"/>
        <end position="29"/>
    </location>
</feature>
<name>A0A8J5N2L1_HOMAM</name>
<proteinExistence type="predicted"/>
<accession>A0A8J5N2L1</accession>
<evidence type="ECO:0000256" key="1">
    <source>
        <dbReference type="SAM" id="SignalP"/>
    </source>
</evidence>
<protein>
    <submittedName>
        <fullName evidence="2">Uncharacterized protein</fullName>
    </submittedName>
</protein>
<organism evidence="2 3">
    <name type="scientific">Homarus americanus</name>
    <name type="common">American lobster</name>
    <dbReference type="NCBI Taxonomy" id="6706"/>
    <lineage>
        <taxon>Eukaryota</taxon>
        <taxon>Metazoa</taxon>
        <taxon>Ecdysozoa</taxon>
        <taxon>Arthropoda</taxon>
        <taxon>Crustacea</taxon>
        <taxon>Multicrustacea</taxon>
        <taxon>Malacostraca</taxon>
        <taxon>Eumalacostraca</taxon>
        <taxon>Eucarida</taxon>
        <taxon>Decapoda</taxon>
        <taxon>Pleocyemata</taxon>
        <taxon>Astacidea</taxon>
        <taxon>Nephropoidea</taxon>
        <taxon>Nephropidae</taxon>
        <taxon>Homarus</taxon>
    </lineage>
</organism>
<evidence type="ECO:0000313" key="3">
    <source>
        <dbReference type="Proteomes" id="UP000747542"/>
    </source>
</evidence>
<dbReference type="Proteomes" id="UP000747542">
    <property type="component" value="Unassembled WGS sequence"/>
</dbReference>
<keyword evidence="3" id="KW-1185">Reference proteome</keyword>
<keyword evidence="1" id="KW-0732">Signal</keyword>
<gene>
    <name evidence="2" type="ORF">Hamer_G001047</name>
</gene>
<evidence type="ECO:0000313" key="2">
    <source>
        <dbReference type="EMBL" id="KAG7172062.1"/>
    </source>
</evidence>
<comment type="caution">
    <text evidence="2">The sequence shown here is derived from an EMBL/GenBank/DDBJ whole genome shotgun (WGS) entry which is preliminary data.</text>
</comment>
<sequence length="214" mass="24822">MSPTYGGSRSHVRWLLVWLLMVMLDSACSLFNTSRNFQIFGWNEVMETSANVCIFEVLYDRISFRWYSLLQRLKCVNHFILVLDTVKQMGTHIQHEIPHLTGHYCTSIEDTYVYNESTTGRKMHDRAKKHGTRTLMDKVAEAPKDKTIVVAGGFNQKETVVSYSQDVDTRQLEAMPEEPDTCRLILHCMQITTGTVLVHARRSDLFYQCYEEID</sequence>
<reference evidence="2" key="1">
    <citation type="journal article" date="2021" name="Sci. Adv.">
        <title>The American lobster genome reveals insights on longevity, neural, and immune adaptations.</title>
        <authorList>
            <person name="Polinski J.M."/>
            <person name="Zimin A.V."/>
            <person name="Clark K.F."/>
            <person name="Kohn A.B."/>
            <person name="Sadowski N."/>
            <person name="Timp W."/>
            <person name="Ptitsyn A."/>
            <person name="Khanna P."/>
            <person name="Romanova D.Y."/>
            <person name="Williams P."/>
            <person name="Greenwood S.J."/>
            <person name="Moroz L.L."/>
            <person name="Walt D.R."/>
            <person name="Bodnar A.G."/>
        </authorList>
    </citation>
    <scope>NUCLEOTIDE SEQUENCE</scope>
    <source>
        <strain evidence="2">GMGI-L3</strain>
    </source>
</reference>
<dbReference type="EMBL" id="JAHLQT010011632">
    <property type="protein sequence ID" value="KAG7172062.1"/>
    <property type="molecule type" value="Genomic_DNA"/>
</dbReference>
<dbReference type="AlphaFoldDB" id="A0A8J5N2L1"/>
<feature type="chain" id="PRO_5035319468" evidence="1">
    <location>
        <begin position="30"/>
        <end position="214"/>
    </location>
</feature>